<dbReference type="Pfam" id="PF13439">
    <property type="entry name" value="Glyco_transf_4"/>
    <property type="match status" value="1"/>
</dbReference>
<keyword evidence="1 5" id="KW-0328">Glycosyltransferase</keyword>
<evidence type="ECO:0000313" key="5">
    <source>
        <dbReference type="EMBL" id="MEX5719615.1"/>
    </source>
</evidence>
<dbReference type="InterPro" id="IPR028098">
    <property type="entry name" value="Glyco_trans_4-like_N"/>
</dbReference>
<dbReference type="EMBL" id="JBFNXQ010000045">
    <property type="protein sequence ID" value="MEX5719615.1"/>
    <property type="molecule type" value="Genomic_DNA"/>
</dbReference>
<dbReference type="InterPro" id="IPR001296">
    <property type="entry name" value="Glyco_trans_1"/>
</dbReference>
<sequence length="423" mass="43557">MPRPAAPPGPAHVLRLCSVFEPAARRGPARPGSLAGELDGRAARFDPIGGMQNHTATLTRCLDAQGLRQTVVTARLAGPRGVTALGDGVRVHRTGLPVSRLRQLWALAGLPAVLRAGRRPGSAPVDVVHAHQGEDLATLPLARLAARVHHCPLVVTVHCSVGHTLTGRGPRVRLLRALGGWIERSTLRRADGVVVLTGRTAAALRPDGVPAGRLWTIPSGFDPALFSGGADDVFPGVARPRIGYVGRLAPQKRADVLVRAFGRMLRPASLVVVGDGPDRALVARLAAEGPAAARTTLAGFVEHGRVPAVLASLDVLVLPSAYEEMGSVLTEAMAAGLPVVASDVGGIPEVVRHGETGLLVPPGDVGALTAALDSLASDPALRARLAAGARARSADYAWPALAARVAGVYDVLLGVPAGVRAAA</sequence>
<evidence type="ECO:0000313" key="6">
    <source>
        <dbReference type="Proteomes" id="UP001560045"/>
    </source>
</evidence>
<dbReference type="PANTHER" id="PTHR45947">
    <property type="entry name" value="SULFOQUINOVOSYL TRANSFERASE SQD2"/>
    <property type="match status" value="1"/>
</dbReference>
<dbReference type="PANTHER" id="PTHR45947:SF3">
    <property type="entry name" value="SULFOQUINOVOSYL TRANSFERASE SQD2"/>
    <property type="match status" value="1"/>
</dbReference>
<comment type="caution">
    <text evidence="5">The sequence shown here is derived from an EMBL/GenBank/DDBJ whole genome shotgun (WGS) entry which is preliminary data.</text>
</comment>
<keyword evidence="2 5" id="KW-0808">Transferase</keyword>
<dbReference type="Pfam" id="PF00534">
    <property type="entry name" value="Glycos_transf_1"/>
    <property type="match status" value="1"/>
</dbReference>
<keyword evidence="6" id="KW-1185">Reference proteome</keyword>
<evidence type="ECO:0000259" key="3">
    <source>
        <dbReference type="Pfam" id="PF00534"/>
    </source>
</evidence>
<dbReference type="EC" id="2.4.-.-" evidence="5"/>
<organism evidence="5 6">
    <name type="scientific">Geodermatophilus maliterrae</name>
    <dbReference type="NCBI Taxonomy" id="3162531"/>
    <lineage>
        <taxon>Bacteria</taxon>
        <taxon>Bacillati</taxon>
        <taxon>Actinomycetota</taxon>
        <taxon>Actinomycetes</taxon>
        <taxon>Geodermatophilales</taxon>
        <taxon>Geodermatophilaceae</taxon>
        <taxon>Geodermatophilus</taxon>
    </lineage>
</organism>
<dbReference type="SUPFAM" id="SSF53756">
    <property type="entry name" value="UDP-Glycosyltransferase/glycogen phosphorylase"/>
    <property type="match status" value="1"/>
</dbReference>
<gene>
    <name evidence="5" type="ORF">ABQ292_14725</name>
</gene>
<feature type="domain" description="Glycosyl transferase family 1" evidence="3">
    <location>
        <begin position="240"/>
        <end position="391"/>
    </location>
</feature>
<dbReference type="RefSeq" id="WP_369207621.1">
    <property type="nucleotide sequence ID" value="NZ_JBFNXQ010000045.1"/>
</dbReference>
<name>A0ABV3XIH2_9ACTN</name>
<dbReference type="GO" id="GO:0016757">
    <property type="term" value="F:glycosyltransferase activity"/>
    <property type="evidence" value="ECO:0007669"/>
    <property type="project" value="UniProtKB-KW"/>
</dbReference>
<reference evidence="5 6" key="1">
    <citation type="submission" date="2024-06" db="EMBL/GenBank/DDBJ databases">
        <title>Draft genome sequence of Geodermatophilus badlandi, a novel member of the Geodermatophilaceae isolated from badland sedimentary rocks in the Red desert, Wyoming, USA.</title>
        <authorList>
            <person name="Ben Tekaya S."/>
            <person name="Nouioui I."/>
            <person name="Flores G.M."/>
            <person name="Shaal M.N."/>
            <person name="Bredoire F."/>
            <person name="Basile F."/>
            <person name="Van Diepen L."/>
            <person name="Ward N.L."/>
        </authorList>
    </citation>
    <scope>NUCLEOTIDE SEQUENCE [LARGE SCALE GENOMIC DNA]</scope>
    <source>
        <strain evidence="5 6">WL48A</strain>
    </source>
</reference>
<proteinExistence type="predicted"/>
<accession>A0ABV3XIH2</accession>
<protein>
    <submittedName>
        <fullName evidence="5">Glycosyltransferase</fullName>
        <ecNumber evidence="5">2.4.-.-</ecNumber>
    </submittedName>
</protein>
<evidence type="ECO:0000256" key="2">
    <source>
        <dbReference type="ARBA" id="ARBA00022679"/>
    </source>
</evidence>
<evidence type="ECO:0000256" key="1">
    <source>
        <dbReference type="ARBA" id="ARBA00022676"/>
    </source>
</evidence>
<evidence type="ECO:0000259" key="4">
    <source>
        <dbReference type="Pfam" id="PF13439"/>
    </source>
</evidence>
<dbReference type="InterPro" id="IPR050194">
    <property type="entry name" value="Glycosyltransferase_grp1"/>
</dbReference>
<dbReference type="Proteomes" id="UP001560045">
    <property type="component" value="Unassembled WGS sequence"/>
</dbReference>
<dbReference type="Gene3D" id="3.40.50.2000">
    <property type="entry name" value="Glycogen Phosphorylase B"/>
    <property type="match status" value="2"/>
</dbReference>
<feature type="domain" description="Glycosyltransferase subfamily 4-like N-terminal" evidence="4">
    <location>
        <begin position="48"/>
        <end position="224"/>
    </location>
</feature>